<keyword evidence="4 6" id="KW-1133">Transmembrane helix</keyword>
<dbReference type="OrthoDB" id="567788at2759"/>
<accession>A0A1U8Q5M7</accession>
<dbReference type="InterPro" id="IPR045064">
    <property type="entry name" value="Reticulon-like"/>
</dbReference>
<feature type="transmembrane region" description="Helical" evidence="6">
    <location>
        <begin position="142"/>
        <end position="160"/>
    </location>
</feature>
<proteinExistence type="predicted"/>
<feature type="transmembrane region" description="Helical" evidence="6">
    <location>
        <begin position="51"/>
        <end position="70"/>
    </location>
</feature>
<dbReference type="GO" id="GO:0009617">
    <property type="term" value="P:response to bacterium"/>
    <property type="evidence" value="ECO:0007669"/>
    <property type="project" value="InterPro"/>
</dbReference>
<dbReference type="PANTHER" id="PTHR10994">
    <property type="entry name" value="RETICULON"/>
    <property type="match status" value="1"/>
</dbReference>
<dbReference type="InParanoid" id="A0A1U8Q5M7"/>
<feature type="transmembrane region" description="Helical" evidence="6">
    <location>
        <begin position="117"/>
        <end position="136"/>
    </location>
</feature>
<dbReference type="KEGG" id="nnu:104601943"/>
<organism evidence="8 9">
    <name type="scientific">Nelumbo nucifera</name>
    <name type="common">Sacred lotus</name>
    <dbReference type="NCBI Taxonomy" id="4432"/>
    <lineage>
        <taxon>Eukaryota</taxon>
        <taxon>Viridiplantae</taxon>
        <taxon>Streptophyta</taxon>
        <taxon>Embryophyta</taxon>
        <taxon>Tracheophyta</taxon>
        <taxon>Spermatophyta</taxon>
        <taxon>Magnoliopsida</taxon>
        <taxon>Proteales</taxon>
        <taxon>Nelumbonaceae</taxon>
        <taxon>Nelumbo</taxon>
    </lineage>
</organism>
<feature type="domain" description="Reticulon" evidence="7">
    <location>
        <begin position="15"/>
        <end position="203"/>
    </location>
</feature>
<dbReference type="InterPro" id="IPR003388">
    <property type="entry name" value="Reticulon"/>
</dbReference>
<dbReference type="PROSITE" id="PS50845">
    <property type="entry name" value="RETICULON"/>
    <property type="match status" value="1"/>
</dbReference>
<dbReference type="PANTHER" id="PTHR10994:SF145">
    <property type="entry name" value="RETICULON-LIKE PROTEIN B13"/>
    <property type="match status" value="1"/>
</dbReference>
<keyword evidence="3 6" id="KW-0256">Endoplasmic reticulum</keyword>
<dbReference type="Proteomes" id="UP000189703">
    <property type="component" value="Unplaced"/>
</dbReference>
<dbReference type="RefSeq" id="XP_019054104.1">
    <property type="nucleotide sequence ID" value="XM_019198559.1"/>
</dbReference>
<keyword evidence="8" id="KW-1185">Reference proteome</keyword>
<dbReference type="Pfam" id="PF02453">
    <property type="entry name" value="Reticulon"/>
    <property type="match status" value="1"/>
</dbReference>
<protein>
    <recommendedName>
        <fullName evidence="6">Reticulon-like protein</fullName>
    </recommendedName>
</protein>
<comment type="subcellular location">
    <subcellularLocation>
        <location evidence="1 6">Endoplasmic reticulum membrane</location>
        <topology evidence="1 6">Multi-pass membrane protein</topology>
    </subcellularLocation>
</comment>
<evidence type="ECO:0000256" key="4">
    <source>
        <dbReference type="ARBA" id="ARBA00022989"/>
    </source>
</evidence>
<evidence type="ECO:0000313" key="9">
    <source>
        <dbReference type="RefSeq" id="XP_019054104.1"/>
    </source>
</evidence>
<dbReference type="GeneID" id="104601943"/>
<evidence type="ECO:0000256" key="1">
    <source>
        <dbReference type="ARBA" id="ARBA00004477"/>
    </source>
</evidence>
<name>A0A1U8Q5M7_NELNU</name>
<evidence type="ECO:0000313" key="8">
    <source>
        <dbReference type="Proteomes" id="UP000189703"/>
    </source>
</evidence>
<reference evidence="9" key="1">
    <citation type="submission" date="2025-08" db="UniProtKB">
        <authorList>
            <consortium name="RefSeq"/>
        </authorList>
    </citation>
    <scope>IDENTIFICATION</scope>
</reference>
<keyword evidence="5 6" id="KW-0472">Membrane</keyword>
<evidence type="ECO:0000256" key="3">
    <source>
        <dbReference type="ARBA" id="ARBA00022824"/>
    </source>
</evidence>
<evidence type="ECO:0000256" key="5">
    <source>
        <dbReference type="ARBA" id="ARBA00023136"/>
    </source>
</evidence>
<dbReference type="GO" id="GO:0005789">
    <property type="term" value="C:endoplasmic reticulum membrane"/>
    <property type="evidence" value="ECO:0007669"/>
    <property type="project" value="UniProtKB-SubCell"/>
</dbReference>
<keyword evidence="2 6" id="KW-0812">Transmembrane</keyword>
<dbReference type="OMA" id="WMFRVGA"/>
<dbReference type="AlphaFoldDB" id="A0A1U8Q5M7"/>
<dbReference type="STRING" id="4432.A0A1U8Q5M7"/>
<evidence type="ECO:0000256" key="2">
    <source>
        <dbReference type="ARBA" id="ARBA00022692"/>
    </source>
</evidence>
<gene>
    <name evidence="9" type="primary">LOC104601943</name>
</gene>
<dbReference type="FunCoup" id="A0A1U8Q5M7">
    <property type="interactions" value="15"/>
</dbReference>
<feature type="transmembrane region" description="Helical" evidence="6">
    <location>
        <begin position="26"/>
        <end position="45"/>
    </location>
</feature>
<evidence type="ECO:0000256" key="6">
    <source>
        <dbReference type="RuleBase" id="RU363132"/>
    </source>
</evidence>
<sequence length="203" mass="23165">MSTTVQSPSTSAGVIKDTFLWRRKKLSLSVLATATATWVLLEVYQFNFLTVASWLGISIVASMFLWGNLLRILRKKEPDMSGLEVSEQWATEAANTFRGWMEEGVRWVFRVGAERQWYVSVAVVSGLWVLSLLGSLADFLTLLYIGIVAGMTAPVIYVRYEYKIKECGEKAMVQGRKLYDMVDDKVFRKMKHNVFQSKEKKVE</sequence>
<evidence type="ECO:0000259" key="7">
    <source>
        <dbReference type="PROSITE" id="PS50845"/>
    </source>
</evidence>